<evidence type="ECO:0000256" key="4">
    <source>
        <dbReference type="ARBA" id="ARBA00023136"/>
    </source>
</evidence>
<evidence type="ECO:0000256" key="5">
    <source>
        <dbReference type="SAM" id="Phobius"/>
    </source>
</evidence>
<feature type="transmembrane region" description="Helical" evidence="5">
    <location>
        <begin position="31"/>
        <end position="57"/>
    </location>
</feature>
<keyword evidence="3 5" id="KW-1133">Transmembrane helix</keyword>
<feature type="transmembrane region" description="Helical" evidence="5">
    <location>
        <begin position="190"/>
        <end position="211"/>
    </location>
</feature>
<feature type="transmembrane region" description="Helical" evidence="5">
    <location>
        <begin position="420"/>
        <end position="444"/>
    </location>
</feature>
<dbReference type="GO" id="GO:0022857">
    <property type="term" value="F:transmembrane transporter activity"/>
    <property type="evidence" value="ECO:0007669"/>
    <property type="project" value="InterPro"/>
</dbReference>
<dbReference type="FunFam" id="1.20.1250.20:FF:000532">
    <property type="entry name" value="SLC (SoLute Carrier) homolog"/>
    <property type="match status" value="1"/>
</dbReference>
<evidence type="ECO:0000313" key="7">
    <source>
        <dbReference type="EMBL" id="GIY70551.1"/>
    </source>
</evidence>
<feature type="transmembrane region" description="Helical" evidence="5">
    <location>
        <begin position="128"/>
        <end position="148"/>
    </location>
</feature>
<sequence>MHLNKKKTIRHSYSCSSRPDGQLARALGFPAWYTLTFLGFLGLLNIVGMDSAMYIIFHATVKSPLYSSFSPSPYCPERKDYNSSHFPKKTEFEWDSKSQRIILISYYYGHCLSPLPAGYISDMYGAKWLFGCSVLVNALLSILIPTSARSSSAFLAAIRALQGIAGGAAIASINTLIVKWMPIMERNSHYAIIYNGIPLGIVFSFAVDYFIAENDYLGGWTSLFYIEAAITVIWFLFWSILIFEAPEDHKFLSETEVEKIRLAQGKDVKNLTKLSGVPWRKIITSPAVWALAAANCGVRWSYETLFLELPIYMATVLNYPFMDNRLRSSMPFISGAVIGFTFGYLADNVRSKGRYSITTIRKTFNCFAFCVPGIGFIIFPFTGCDTNTLVFLSVLTVVFIEAKNAGSGIAHIDMCPELSATLYGIVRAIGGLFGSLAPLFAIFVTTYMDVKYHWKIVFFTTGLILFASALIFHFLGTAEEQDWLRRQKSSDERAEESDI</sequence>
<feature type="transmembrane region" description="Helical" evidence="5">
    <location>
        <begin position="367"/>
        <end position="400"/>
    </location>
</feature>
<evidence type="ECO:0000259" key="6">
    <source>
        <dbReference type="PROSITE" id="PS50850"/>
    </source>
</evidence>
<dbReference type="EMBL" id="BPLQ01013195">
    <property type="protein sequence ID" value="GIY70551.1"/>
    <property type="molecule type" value="Genomic_DNA"/>
</dbReference>
<evidence type="ECO:0000256" key="2">
    <source>
        <dbReference type="ARBA" id="ARBA00022692"/>
    </source>
</evidence>
<dbReference type="InterPro" id="IPR020846">
    <property type="entry name" value="MFS_dom"/>
</dbReference>
<protein>
    <submittedName>
        <fullName evidence="7">Sialin</fullName>
    </submittedName>
</protein>
<comment type="subcellular location">
    <subcellularLocation>
        <location evidence="1">Membrane</location>
        <topology evidence="1">Multi-pass membrane protein</topology>
    </subcellularLocation>
</comment>
<dbReference type="AlphaFoldDB" id="A0AAV4VJH9"/>
<dbReference type="PROSITE" id="PS50850">
    <property type="entry name" value="MFS"/>
    <property type="match status" value="1"/>
</dbReference>
<evidence type="ECO:0000313" key="8">
    <source>
        <dbReference type="Proteomes" id="UP001054837"/>
    </source>
</evidence>
<evidence type="ECO:0000256" key="3">
    <source>
        <dbReference type="ARBA" id="ARBA00022989"/>
    </source>
</evidence>
<reference evidence="7 8" key="1">
    <citation type="submission" date="2021-06" db="EMBL/GenBank/DDBJ databases">
        <title>Caerostris darwini draft genome.</title>
        <authorList>
            <person name="Kono N."/>
            <person name="Arakawa K."/>
        </authorList>
    </citation>
    <scope>NUCLEOTIDE SEQUENCE [LARGE SCALE GENOMIC DNA]</scope>
</reference>
<evidence type="ECO:0000256" key="1">
    <source>
        <dbReference type="ARBA" id="ARBA00004141"/>
    </source>
</evidence>
<keyword evidence="4 5" id="KW-0472">Membrane</keyword>
<comment type="caution">
    <text evidence="7">The sequence shown here is derived from an EMBL/GenBank/DDBJ whole genome shotgun (WGS) entry which is preliminary data.</text>
</comment>
<dbReference type="PANTHER" id="PTHR11662">
    <property type="entry name" value="SOLUTE CARRIER FAMILY 17"/>
    <property type="match status" value="1"/>
</dbReference>
<feature type="transmembrane region" description="Helical" evidence="5">
    <location>
        <begin position="223"/>
        <end position="243"/>
    </location>
</feature>
<keyword evidence="8" id="KW-1185">Reference proteome</keyword>
<dbReference type="Pfam" id="PF07690">
    <property type="entry name" value="MFS_1"/>
    <property type="match status" value="1"/>
</dbReference>
<feature type="transmembrane region" description="Helical" evidence="5">
    <location>
        <begin position="456"/>
        <end position="475"/>
    </location>
</feature>
<dbReference type="GO" id="GO:0016020">
    <property type="term" value="C:membrane"/>
    <property type="evidence" value="ECO:0007669"/>
    <property type="project" value="UniProtKB-SubCell"/>
</dbReference>
<organism evidence="7 8">
    <name type="scientific">Caerostris darwini</name>
    <dbReference type="NCBI Taxonomy" id="1538125"/>
    <lineage>
        <taxon>Eukaryota</taxon>
        <taxon>Metazoa</taxon>
        <taxon>Ecdysozoa</taxon>
        <taxon>Arthropoda</taxon>
        <taxon>Chelicerata</taxon>
        <taxon>Arachnida</taxon>
        <taxon>Araneae</taxon>
        <taxon>Araneomorphae</taxon>
        <taxon>Entelegynae</taxon>
        <taxon>Araneoidea</taxon>
        <taxon>Araneidae</taxon>
        <taxon>Caerostris</taxon>
    </lineage>
</organism>
<accession>A0AAV4VJH9</accession>
<keyword evidence="2 5" id="KW-0812">Transmembrane</keyword>
<gene>
    <name evidence="7" type="primary">SLC17A5_28</name>
    <name evidence="7" type="ORF">CDAR_83241</name>
</gene>
<dbReference type="InterPro" id="IPR036259">
    <property type="entry name" value="MFS_trans_sf"/>
</dbReference>
<proteinExistence type="predicted"/>
<feature type="domain" description="Major facilitator superfamily (MFS) profile" evidence="6">
    <location>
        <begin position="31"/>
        <end position="480"/>
    </location>
</feature>
<name>A0AAV4VJH9_9ARAC</name>
<dbReference type="SUPFAM" id="SSF103473">
    <property type="entry name" value="MFS general substrate transporter"/>
    <property type="match status" value="1"/>
</dbReference>
<dbReference type="Proteomes" id="UP001054837">
    <property type="component" value="Unassembled WGS sequence"/>
</dbReference>
<dbReference type="Gene3D" id="1.20.1250.20">
    <property type="entry name" value="MFS general substrate transporter like domains"/>
    <property type="match status" value="2"/>
</dbReference>
<dbReference type="InterPro" id="IPR050382">
    <property type="entry name" value="MFS_Na/Anion_cotransporter"/>
</dbReference>
<feature type="transmembrane region" description="Helical" evidence="5">
    <location>
        <begin position="154"/>
        <end position="178"/>
    </location>
</feature>
<dbReference type="PANTHER" id="PTHR11662:SF399">
    <property type="entry name" value="FI19708P1-RELATED"/>
    <property type="match status" value="1"/>
</dbReference>
<dbReference type="GO" id="GO:0006820">
    <property type="term" value="P:monoatomic anion transport"/>
    <property type="evidence" value="ECO:0007669"/>
    <property type="project" value="TreeGrafter"/>
</dbReference>
<dbReference type="InterPro" id="IPR011701">
    <property type="entry name" value="MFS"/>
</dbReference>